<evidence type="ECO:0000256" key="6">
    <source>
        <dbReference type="ARBA" id="ARBA00023157"/>
    </source>
</evidence>
<dbReference type="Gene3D" id="3.40.390.10">
    <property type="entry name" value="Collagenase (Catalytic Domain)"/>
    <property type="match status" value="1"/>
</dbReference>
<dbReference type="InterPro" id="IPR006026">
    <property type="entry name" value="Peptidase_Metallo"/>
</dbReference>
<dbReference type="PRINTS" id="PR00480">
    <property type="entry name" value="ASTACIN"/>
</dbReference>
<evidence type="ECO:0000256" key="3">
    <source>
        <dbReference type="ARBA" id="ARBA00022801"/>
    </source>
</evidence>
<keyword evidence="8" id="KW-0732">Signal</keyword>
<dbReference type="GO" id="GO:0004222">
    <property type="term" value="F:metalloendopeptidase activity"/>
    <property type="evidence" value="ECO:0007669"/>
    <property type="project" value="UniProtKB-UniRule"/>
</dbReference>
<protein>
    <recommendedName>
        <fullName evidence="8">Metalloendopeptidase</fullName>
        <ecNumber evidence="8">3.4.24.-</ecNumber>
    </recommendedName>
</protein>
<keyword evidence="1 7" id="KW-0645">Protease</keyword>
<feature type="binding site" evidence="7">
    <location>
        <position position="148"/>
    </location>
    <ligand>
        <name>Zn(2+)</name>
        <dbReference type="ChEBI" id="CHEBI:29105"/>
        <note>catalytic</note>
    </ligand>
</feature>
<dbReference type="PANTHER" id="PTHR10127">
    <property type="entry name" value="DISCOIDIN, CUB, EGF, LAMININ , AND ZINC METALLOPROTEASE DOMAIN CONTAINING"/>
    <property type="match status" value="1"/>
</dbReference>
<comment type="cofactor">
    <cofactor evidence="7 8">
        <name>Zn(2+)</name>
        <dbReference type="ChEBI" id="CHEBI:29105"/>
    </cofactor>
    <text evidence="7 8">Binds 1 zinc ion per subunit.</text>
</comment>
<dbReference type="InterPro" id="IPR024079">
    <property type="entry name" value="MetalloPept_cat_dom_sf"/>
</dbReference>
<organism evidence="10 11">
    <name type="scientific">Strongyloides papillosus</name>
    <name type="common">Intestinal threadworm</name>
    <dbReference type="NCBI Taxonomy" id="174720"/>
    <lineage>
        <taxon>Eukaryota</taxon>
        <taxon>Metazoa</taxon>
        <taxon>Ecdysozoa</taxon>
        <taxon>Nematoda</taxon>
        <taxon>Chromadorea</taxon>
        <taxon>Rhabditida</taxon>
        <taxon>Tylenchina</taxon>
        <taxon>Panagrolaimomorpha</taxon>
        <taxon>Strongyloidoidea</taxon>
        <taxon>Strongyloididae</taxon>
        <taxon>Strongyloides</taxon>
    </lineage>
</organism>
<evidence type="ECO:0000259" key="9">
    <source>
        <dbReference type="PROSITE" id="PS51864"/>
    </source>
</evidence>
<evidence type="ECO:0000256" key="5">
    <source>
        <dbReference type="ARBA" id="ARBA00023049"/>
    </source>
</evidence>
<evidence type="ECO:0000256" key="8">
    <source>
        <dbReference type="RuleBase" id="RU361183"/>
    </source>
</evidence>
<feature type="domain" description="Peptidase M12A" evidence="9">
    <location>
        <begin position="39"/>
        <end position="228"/>
    </location>
</feature>
<evidence type="ECO:0000256" key="2">
    <source>
        <dbReference type="ARBA" id="ARBA00022723"/>
    </source>
</evidence>
<keyword evidence="3 7" id="KW-0378">Hydrolase</keyword>
<dbReference type="WBParaSite" id="SPAL_0000729850.1">
    <property type="protein sequence ID" value="SPAL_0000729850.1"/>
    <property type="gene ID" value="SPAL_0000729850"/>
</dbReference>
<feature type="active site" evidence="7">
    <location>
        <position position="149"/>
    </location>
</feature>
<dbReference type="PANTHER" id="PTHR10127:SF780">
    <property type="entry name" value="METALLOENDOPEPTIDASE"/>
    <property type="match status" value="1"/>
</dbReference>
<name>A0A0N5BN18_STREA</name>
<evidence type="ECO:0000256" key="7">
    <source>
        <dbReference type="PROSITE-ProRule" id="PRU01211"/>
    </source>
</evidence>
<dbReference type="GO" id="GO:0008270">
    <property type="term" value="F:zinc ion binding"/>
    <property type="evidence" value="ECO:0007669"/>
    <property type="project" value="UniProtKB-UniRule"/>
</dbReference>
<evidence type="ECO:0000313" key="10">
    <source>
        <dbReference type="Proteomes" id="UP000046392"/>
    </source>
</evidence>
<keyword evidence="2 7" id="KW-0479">Metal-binding</keyword>
<sequence>MMNSFIKLFLFSQCILQVIANVGFKKQSFLLINNIFKIEGTFKADSNSESYETRIKKSIYTSAQFEWSSQIGYYCRYDVNKTLVQEALAILEKETCLRFHETLDFKNGGLRYVNGTNRCFSSLGKITDNFWQGIVIGRDCSYVMGVLHETLHALGVIHEMSRHDRDDYIDVKYENIKSGSQFNFDRYELIRALPYDLKYDFGSVMHYNRYITEPKSYFKSYGNALINS</sequence>
<keyword evidence="4 7" id="KW-0862">Zinc</keyword>
<comment type="caution">
    <text evidence="7">Lacks conserved residue(s) required for the propagation of feature annotation.</text>
</comment>
<keyword evidence="10" id="KW-1185">Reference proteome</keyword>
<evidence type="ECO:0000313" key="11">
    <source>
        <dbReference type="WBParaSite" id="SPAL_0000729850.1"/>
    </source>
</evidence>
<reference evidence="11" key="1">
    <citation type="submission" date="2017-02" db="UniProtKB">
        <authorList>
            <consortium name="WormBaseParasite"/>
        </authorList>
    </citation>
    <scope>IDENTIFICATION</scope>
</reference>
<keyword evidence="5 7" id="KW-0482">Metalloprotease</keyword>
<accession>A0A0N5BN18</accession>
<dbReference type="SMART" id="SM00235">
    <property type="entry name" value="ZnMc"/>
    <property type="match status" value="1"/>
</dbReference>
<dbReference type="PROSITE" id="PS51864">
    <property type="entry name" value="ASTACIN"/>
    <property type="match status" value="1"/>
</dbReference>
<dbReference type="InterPro" id="IPR001506">
    <property type="entry name" value="Peptidase_M12A"/>
</dbReference>
<feature type="chain" id="PRO_5005733426" description="Metalloendopeptidase" evidence="8">
    <location>
        <begin position="21"/>
        <end position="228"/>
    </location>
</feature>
<proteinExistence type="predicted"/>
<dbReference type="EC" id="3.4.24.-" evidence="8"/>
<feature type="binding site" evidence="7">
    <location>
        <position position="152"/>
    </location>
    <ligand>
        <name>Zn(2+)</name>
        <dbReference type="ChEBI" id="CHEBI:29105"/>
        <note>catalytic</note>
    </ligand>
</feature>
<dbReference type="SUPFAM" id="SSF55486">
    <property type="entry name" value="Metalloproteases ('zincins'), catalytic domain"/>
    <property type="match status" value="1"/>
</dbReference>
<evidence type="ECO:0000256" key="4">
    <source>
        <dbReference type="ARBA" id="ARBA00022833"/>
    </source>
</evidence>
<dbReference type="Pfam" id="PF01400">
    <property type="entry name" value="Astacin"/>
    <property type="match status" value="1"/>
</dbReference>
<dbReference type="GO" id="GO:0006508">
    <property type="term" value="P:proteolysis"/>
    <property type="evidence" value="ECO:0007669"/>
    <property type="project" value="UniProtKB-KW"/>
</dbReference>
<evidence type="ECO:0000256" key="1">
    <source>
        <dbReference type="ARBA" id="ARBA00022670"/>
    </source>
</evidence>
<dbReference type="Proteomes" id="UP000046392">
    <property type="component" value="Unplaced"/>
</dbReference>
<keyword evidence="6" id="KW-1015">Disulfide bond</keyword>
<feature type="signal peptide" evidence="8">
    <location>
        <begin position="1"/>
        <end position="20"/>
    </location>
</feature>
<feature type="binding site" evidence="7">
    <location>
        <position position="158"/>
    </location>
    <ligand>
        <name>Zn(2+)</name>
        <dbReference type="ChEBI" id="CHEBI:29105"/>
        <note>catalytic</note>
    </ligand>
</feature>
<dbReference type="AlphaFoldDB" id="A0A0N5BN18"/>